<reference evidence="4" key="1">
    <citation type="journal article" date="2019" name="Int. J. Syst. Evol. Microbiol.">
        <title>The Global Catalogue of Microorganisms (GCM) 10K type strain sequencing project: providing services to taxonomists for standard genome sequencing and annotation.</title>
        <authorList>
            <consortium name="The Broad Institute Genomics Platform"/>
            <consortium name="The Broad Institute Genome Sequencing Center for Infectious Disease"/>
            <person name="Wu L."/>
            <person name="Ma J."/>
        </authorList>
    </citation>
    <scope>NUCLEOTIDE SEQUENCE [LARGE SCALE GENOMIC DNA]</scope>
    <source>
        <strain evidence="4">CGMCC 1.16444</strain>
    </source>
</reference>
<dbReference type="InterPro" id="IPR016032">
    <property type="entry name" value="Sig_transdc_resp-reg_C-effctor"/>
</dbReference>
<protein>
    <submittedName>
        <fullName evidence="3">LuxR C-terminal-related transcriptional regulator</fullName>
    </submittedName>
</protein>
<dbReference type="PRINTS" id="PR00038">
    <property type="entry name" value="HTHLUXR"/>
</dbReference>
<dbReference type="InterPro" id="IPR000792">
    <property type="entry name" value="Tscrpt_reg_LuxR_C"/>
</dbReference>
<dbReference type="Proteomes" id="UP001595796">
    <property type="component" value="Unassembled WGS sequence"/>
</dbReference>
<comment type="caution">
    <text evidence="3">The sequence shown here is derived from an EMBL/GenBank/DDBJ whole genome shotgun (WGS) entry which is preliminary data.</text>
</comment>
<dbReference type="PANTHER" id="PTHR43214">
    <property type="entry name" value="TWO-COMPONENT RESPONSE REGULATOR"/>
    <property type="match status" value="1"/>
</dbReference>
<keyword evidence="1" id="KW-0238">DNA-binding</keyword>
<dbReference type="CDD" id="cd06170">
    <property type="entry name" value="LuxR_C_like"/>
    <property type="match status" value="1"/>
</dbReference>
<name>A0ABV9Z292_9HYPH</name>
<dbReference type="RefSeq" id="WP_379770770.1">
    <property type="nucleotide sequence ID" value="NZ_JBHSJF010000006.1"/>
</dbReference>
<dbReference type="Pfam" id="PF00196">
    <property type="entry name" value="GerE"/>
    <property type="match status" value="1"/>
</dbReference>
<dbReference type="InterPro" id="IPR039420">
    <property type="entry name" value="WalR-like"/>
</dbReference>
<dbReference type="Gene3D" id="3.40.50.2300">
    <property type="match status" value="1"/>
</dbReference>
<dbReference type="SUPFAM" id="SSF46894">
    <property type="entry name" value="C-terminal effector domain of the bipartite response regulators"/>
    <property type="match status" value="1"/>
</dbReference>
<evidence type="ECO:0000313" key="4">
    <source>
        <dbReference type="Proteomes" id="UP001595796"/>
    </source>
</evidence>
<dbReference type="PROSITE" id="PS50043">
    <property type="entry name" value="HTH_LUXR_2"/>
    <property type="match status" value="1"/>
</dbReference>
<dbReference type="PROSITE" id="PS00622">
    <property type="entry name" value="HTH_LUXR_1"/>
    <property type="match status" value="1"/>
</dbReference>
<evidence type="ECO:0000313" key="3">
    <source>
        <dbReference type="EMBL" id="MFC5068619.1"/>
    </source>
</evidence>
<proteinExistence type="predicted"/>
<dbReference type="EMBL" id="JBHSJF010000006">
    <property type="protein sequence ID" value="MFC5068619.1"/>
    <property type="molecule type" value="Genomic_DNA"/>
</dbReference>
<feature type="domain" description="HTH luxR-type" evidence="2">
    <location>
        <begin position="190"/>
        <end position="255"/>
    </location>
</feature>
<dbReference type="PANTHER" id="PTHR43214:SF42">
    <property type="entry name" value="TRANSCRIPTIONAL REGULATORY PROTEIN DESR"/>
    <property type="match status" value="1"/>
</dbReference>
<evidence type="ECO:0000256" key="1">
    <source>
        <dbReference type="ARBA" id="ARBA00023125"/>
    </source>
</evidence>
<organism evidence="3 4">
    <name type="scientific">Flaviflagellibacter deserti</name>
    <dbReference type="NCBI Taxonomy" id="2267266"/>
    <lineage>
        <taxon>Bacteria</taxon>
        <taxon>Pseudomonadati</taxon>
        <taxon>Pseudomonadota</taxon>
        <taxon>Alphaproteobacteria</taxon>
        <taxon>Hyphomicrobiales</taxon>
        <taxon>Flaviflagellibacter</taxon>
    </lineage>
</organism>
<sequence>MQQMPFETVLAGQNVLLREGLARVLPPSDFKIVASTTCIDDHVVALVTRENAALLIIDVSDDFDAAIAQIECFKRQCPLGRVVVLAHQHLFPEIVSALRAGANAYLVNIATCEAFIKSLELVMLGETVLPPAMLTAIFDHESDRLVGHRICYNNQKCIEDRLAGPRHLDDDDADTSYDNGAAVRELPPVGGGCTPRLSIRQKSILSCLTEGDSNKVIARKMNIAEATVKVHVKAILRRIHVHNRTQAAIWAMNSGLFFSAKDVHRSPGLLNETPADLDVANVSPSGLIKRSPPAREPNGAGRAALSNLGLLLRNGVHRSGH</sequence>
<evidence type="ECO:0000259" key="2">
    <source>
        <dbReference type="PROSITE" id="PS50043"/>
    </source>
</evidence>
<dbReference type="SMART" id="SM00421">
    <property type="entry name" value="HTH_LUXR"/>
    <property type="match status" value="1"/>
</dbReference>
<keyword evidence="4" id="KW-1185">Reference proteome</keyword>
<gene>
    <name evidence="3" type="ORF">ACFPFW_11425</name>
</gene>
<accession>A0ABV9Z292</accession>